<evidence type="ECO:0000313" key="2">
    <source>
        <dbReference type="EMBL" id="QNO42388.1"/>
    </source>
</evidence>
<reference evidence="2" key="1">
    <citation type="submission" date="2020-06" db="EMBL/GenBank/DDBJ databases">
        <title>Unique genomic features of the anaerobic methanotrophic archaea.</title>
        <authorList>
            <person name="Chadwick G.L."/>
            <person name="Skennerton C.T."/>
            <person name="Laso-Perez R."/>
            <person name="Leu A.O."/>
            <person name="Speth D.R."/>
            <person name="Yu H."/>
            <person name="Morgan-Lang C."/>
            <person name="Hatzenpichler R."/>
            <person name="Goudeau D."/>
            <person name="Malmstrom R."/>
            <person name="Brazelton W.J."/>
            <person name="Woyke T."/>
            <person name="Hallam S.J."/>
            <person name="Tyson G.W."/>
            <person name="Wegener G."/>
            <person name="Boetius A."/>
            <person name="Orphan V."/>
        </authorList>
    </citation>
    <scope>NUCLEOTIDE SEQUENCE</scope>
</reference>
<accession>A0A7G9Y304</accession>
<gene>
    <name evidence="2" type="ORF">LFOPHFOE_00028</name>
</gene>
<evidence type="ECO:0008006" key="3">
    <source>
        <dbReference type="Google" id="ProtNLM"/>
    </source>
</evidence>
<feature type="transmembrane region" description="Helical" evidence="1">
    <location>
        <begin position="9"/>
        <end position="26"/>
    </location>
</feature>
<feature type="transmembrane region" description="Helical" evidence="1">
    <location>
        <begin position="32"/>
        <end position="51"/>
    </location>
</feature>
<organism evidence="2">
    <name type="scientific">Candidatus Methanogaster sp. ANME-2c ERB4</name>
    <dbReference type="NCBI Taxonomy" id="2759911"/>
    <lineage>
        <taxon>Archaea</taxon>
        <taxon>Methanobacteriati</taxon>
        <taxon>Methanobacteriota</taxon>
        <taxon>Stenosarchaea group</taxon>
        <taxon>Methanomicrobia</taxon>
        <taxon>Methanosarcinales</taxon>
        <taxon>ANME-2 cluster</taxon>
        <taxon>Candidatus Methanogasteraceae</taxon>
        <taxon>Candidatus Methanogaster</taxon>
    </lineage>
</organism>
<feature type="transmembrane region" description="Helical" evidence="1">
    <location>
        <begin position="102"/>
        <end position="121"/>
    </location>
</feature>
<feature type="transmembrane region" description="Helical" evidence="1">
    <location>
        <begin position="71"/>
        <end position="90"/>
    </location>
</feature>
<dbReference type="EMBL" id="MT630734">
    <property type="protein sequence ID" value="QNO42388.1"/>
    <property type="molecule type" value="Genomic_DNA"/>
</dbReference>
<dbReference type="InterPro" id="IPR019235">
    <property type="entry name" value="DUF2178_TM"/>
</dbReference>
<protein>
    <recommendedName>
        <fullName evidence="3">DUF2178 domain-containing protein</fullName>
    </recommendedName>
</protein>
<proteinExistence type="predicted"/>
<dbReference type="Pfam" id="PF09946">
    <property type="entry name" value="DUF2178"/>
    <property type="match status" value="1"/>
</dbReference>
<sequence>MNLKRSKPHFIWGSAIMLLGIVLFTAAGLKFLGAGITFSGLMLVFIGIYWATKRKTEIPADEMHIRINEKAGSKAFWTMMGFAGILIYITHYSPDLLEICDVLELVILVGMFTFVASRLYYLRRGVS</sequence>
<evidence type="ECO:0000256" key="1">
    <source>
        <dbReference type="SAM" id="Phobius"/>
    </source>
</evidence>
<keyword evidence="1" id="KW-1133">Transmembrane helix</keyword>
<keyword evidence="1" id="KW-0812">Transmembrane</keyword>
<name>A0A7G9Y304_9EURY</name>
<keyword evidence="1" id="KW-0472">Membrane</keyword>
<dbReference type="AlphaFoldDB" id="A0A7G9Y304"/>